<proteinExistence type="predicted"/>
<gene>
    <name evidence="1" type="ORF">PMEA_00033486</name>
</gene>
<dbReference type="AlphaFoldDB" id="A0AAU9W3I4"/>
<feature type="non-terminal residue" evidence="1">
    <location>
        <position position="1"/>
    </location>
</feature>
<sequence length="456" mass="51327">CSLQWQLAYHHDGNGNGISGSKFSLISAILSGARIREVIDKYSTEADNVHVLGHHVFAQLLQHVSKASWNKFQDNAYWWWLIMSTNGNMEMTSSKKVSIWWYVQTSTFVPTPSFSHLADGNSVQGNLSHLVKSAKSGYEIRCVTAKKYAFPLQNVAINSQGVSFVSGQNVDSISIKTNGNLIQFQSNVYWWFSVVTTRGLRDMSRWTVGIHQSRGHNQDTVANEWFVDECWKEVFTDDSKGASLSGSRQALTSALMAGHRVRFQIPKWNYYTAEADNLSLRNSHVTAQALKHISRKGLTGFQDDAYWYWLMVSTTGTVRATRYNVGEHKHRGDSTYKLAVKWFVDTRSWKHVLSNGPTGDILGGDRSDLVQAVRDGTAVRCVQGNECRGYVYNAQNLAVSPDGNHVAAQALNHVSMRSAPDPDEVMISPNAYWWFTIHVDRGHTSDKIGQKWFVNH</sequence>
<evidence type="ECO:0000313" key="1">
    <source>
        <dbReference type="EMBL" id="CAH3045298.1"/>
    </source>
</evidence>
<accession>A0AAU9W3I4</accession>
<dbReference type="Proteomes" id="UP001159428">
    <property type="component" value="Unassembled WGS sequence"/>
</dbReference>
<organism evidence="1 2">
    <name type="scientific">Pocillopora meandrina</name>
    <dbReference type="NCBI Taxonomy" id="46732"/>
    <lineage>
        <taxon>Eukaryota</taxon>
        <taxon>Metazoa</taxon>
        <taxon>Cnidaria</taxon>
        <taxon>Anthozoa</taxon>
        <taxon>Hexacorallia</taxon>
        <taxon>Scleractinia</taxon>
        <taxon>Astrocoeniina</taxon>
        <taxon>Pocilloporidae</taxon>
        <taxon>Pocillopora</taxon>
    </lineage>
</organism>
<reference evidence="1 2" key="1">
    <citation type="submission" date="2022-05" db="EMBL/GenBank/DDBJ databases">
        <authorList>
            <consortium name="Genoscope - CEA"/>
            <person name="William W."/>
        </authorList>
    </citation>
    <scope>NUCLEOTIDE SEQUENCE [LARGE SCALE GENOMIC DNA]</scope>
</reference>
<protein>
    <submittedName>
        <fullName evidence="1">Uncharacterized protein</fullName>
    </submittedName>
</protein>
<dbReference type="EMBL" id="CALNXJ010000008">
    <property type="protein sequence ID" value="CAH3045298.1"/>
    <property type="molecule type" value="Genomic_DNA"/>
</dbReference>
<comment type="caution">
    <text evidence="1">The sequence shown here is derived from an EMBL/GenBank/DDBJ whole genome shotgun (WGS) entry which is preliminary data.</text>
</comment>
<keyword evidence="2" id="KW-1185">Reference proteome</keyword>
<name>A0AAU9W3I4_9CNID</name>
<evidence type="ECO:0000313" key="2">
    <source>
        <dbReference type="Proteomes" id="UP001159428"/>
    </source>
</evidence>